<name>A0A3M0CGQ7_9PROT</name>
<dbReference type="EMBL" id="REFR01000010">
    <property type="protein sequence ID" value="RMB08552.1"/>
    <property type="molecule type" value="Genomic_DNA"/>
</dbReference>
<evidence type="ECO:0000256" key="5">
    <source>
        <dbReference type="ARBA" id="ARBA00022832"/>
    </source>
</evidence>
<comment type="caution">
    <text evidence="12">The sequence shown here is derived from an EMBL/GenBank/DDBJ whole genome shotgun (WGS) entry which is preliminary data.</text>
</comment>
<evidence type="ECO:0000313" key="12">
    <source>
        <dbReference type="EMBL" id="RMB08552.1"/>
    </source>
</evidence>
<evidence type="ECO:0000256" key="8">
    <source>
        <dbReference type="ARBA" id="ARBA00023267"/>
    </source>
</evidence>
<comment type="function">
    <text evidence="1 9">This protein is a component of the acetyl coenzyme A carboxylase complex; first, biotin carboxylase catalyzes the carboxylation of the carrier protein and then the transcarboxylase transfers the carboxyl group to form malonyl-CoA.</text>
</comment>
<feature type="domain" description="Lipoyl-binding" evidence="11">
    <location>
        <begin position="85"/>
        <end position="161"/>
    </location>
</feature>
<evidence type="ECO:0000259" key="11">
    <source>
        <dbReference type="PROSITE" id="PS50968"/>
    </source>
</evidence>
<dbReference type="UniPathway" id="UPA00094"/>
<dbReference type="Gene3D" id="2.40.50.100">
    <property type="match status" value="1"/>
</dbReference>
<dbReference type="PROSITE" id="PS00188">
    <property type="entry name" value="BIOTIN"/>
    <property type="match status" value="1"/>
</dbReference>
<dbReference type="InterPro" id="IPR001882">
    <property type="entry name" value="Biotin_BS"/>
</dbReference>
<dbReference type="RefSeq" id="WP_121937909.1">
    <property type="nucleotide sequence ID" value="NZ_REFR01000010.1"/>
</dbReference>
<dbReference type="InterPro" id="IPR000089">
    <property type="entry name" value="Biotin_lipoyl"/>
</dbReference>
<evidence type="ECO:0000256" key="4">
    <source>
        <dbReference type="ARBA" id="ARBA00022516"/>
    </source>
</evidence>
<evidence type="ECO:0000256" key="2">
    <source>
        <dbReference type="ARBA" id="ARBA00005194"/>
    </source>
</evidence>
<keyword evidence="5 9" id="KW-0276">Fatty acid metabolism</keyword>
<dbReference type="InterPro" id="IPR001249">
    <property type="entry name" value="AcCoA_biotinCC"/>
</dbReference>
<keyword evidence="6 9" id="KW-0443">Lipid metabolism</keyword>
<evidence type="ECO:0000256" key="10">
    <source>
        <dbReference type="SAM" id="MobiDB-lite"/>
    </source>
</evidence>
<dbReference type="PROSITE" id="PS50968">
    <property type="entry name" value="BIOTINYL_LIPOYL"/>
    <property type="match status" value="1"/>
</dbReference>
<evidence type="ECO:0000256" key="1">
    <source>
        <dbReference type="ARBA" id="ARBA00003761"/>
    </source>
</evidence>
<evidence type="ECO:0000313" key="13">
    <source>
        <dbReference type="Proteomes" id="UP000271227"/>
    </source>
</evidence>
<keyword evidence="8 9" id="KW-0092">Biotin</keyword>
<keyword evidence="13" id="KW-1185">Reference proteome</keyword>
<dbReference type="GO" id="GO:0003989">
    <property type="term" value="F:acetyl-CoA carboxylase activity"/>
    <property type="evidence" value="ECO:0007669"/>
    <property type="project" value="InterPro"/>
</dbReference>
<evidence type="ECO:0000256" key="3">
    <source>
        <dbReference type="ARBA" id="ARBA00017562"/>
    </source>
</evidence>
<evidence type="ECO:0000256" key="9">
    <source>
        <dbReference type="RuleBase" id="RU364072"/>
    </source>
</evidence>
<dbReference type="AlphaFoldDB" id="A0A3M0CGQ7"/>
<dbReference type="NCBIfam" id="TIGR00531">
    <property type="entry name" value="BCCP"/>
    <property type="match status" value="1"/>
</dbReference>
<feature type="region of interest" description="Disordered" evidence="10">
    <location>
        <begin position="52"/>
        <end position="85"/>
    </location>
</feature>
<dbReference type="FunFam" id="2.40.50.100:FF:000003">
    <property type="entry name" value="Acetyl-CoA carboxylase biotin carboxyl carrier protein"/>
    <property type="match status" value="1"/>
</dbReference>
<proteinExistence type="predicted"/>
<dbReference type="InterPro" id="IPR011053">
    <property type="entry name" value="Single_hybrid_motif"/>
</dbReference>
<evidence type="ECO:0000256" key="7">
    <source>
        <dbReference type="ARBA" id="ARBA00023160"/>
    </source>
</evidence>
<dbReference type="Pfam" id="PF00364">
    <property type="entry name" value="Biotin_lipoyl"/>
    <property type="match status" value="1"/>
</dbReference>
<evidence type="ECO:0000256" key="6">
    <source>
        <dbReference type="ARBA" id="ARBA00023098"/>
    </source>
</evidence>
<dbReference type="GO" id="GO:0009317">
    <property type="term" value="C:acetyl-CoA carboxylase complex"/>
    <property type="evidence" value="ECO:0007669"/>
    <property type="project" value="InterPro"/>
</dbReference>
<dbReference type="PANTHER" id="PTHR45266:SF3">
    <property type="entry name" value="OXALOACETATE DECARBOXYLASE ALPHA CHAIN"/>
    <property type="match status" value="1"/>
</dbReference>
<dbReference type="PRINTS" id="PR01071">
    <property type="entry name" value="ACOABIOTINCC"/>
</dbReference>
<keyword evidence="7 9" id="KW-0275">Fatty acid biosynthesis</keyword>
<sequence length="161" mass="17002">MSKLHDYKDLIREMADLLDQSSLSEIEVEEDDFRIRVAREITAPTITQVAVPGQGPAAQTVPVAPAPGPAASETAPAATDPAQHPGVITAPMVGTAYAAPSPDAEPFIKVGDSVKEGDTILIIEAMKVMNQIAATKSGTVKEIHFQDGQPVEYGEPLCIVE</sequence>
<dbReference type="SUPFAM" id="SSF51230">
    <property type="entry name" value="Single hybrid motif"/>
    <property type="match status" value="1"/>
</dbReference>
<dbReference type="FunCoup" id="A0A3M0CGQ7">
    <property type="interactions" value="450"/>
</dbReference>
<accession>A0A3M0CGQ7</accession>
<dbReference type="GO" id="GO:0006633">
    <property type="term" value="P:fatty acid biosynthetic process"/>
    <property type="evidence" value="ECO:0007669"/>
    <property type="project" value="UniProtKB-UniPathway"/>
</dbReference>
<reference evidence="12 13" key="1">
    <citation type="submission" date="2018-10" db="EMBL/GenBank/DDBJ databases">
        <title>Genomic Encyclopedia of Archaeal and Bacterial Type Strains, Phase II (KMG-II): from individual species to whole genera.</title>
        <authorList>
            <person name="Goeker M."/>
        </authorList>
    </citation>
    <scope>NUCLEOTIDE SEQUENCE [LARGE SCALE GENOMIC DNA]</scope>
    <source>
        <strain evidence="12 13">DSM 25217</strain>
    </source>
</reference>
<dbReference type="Proteomes" id="UP000271227">
    <property type="component" value="Unassembled WGS sequence"/>
</dbReference>
<dbReference type="InParanoid" id="A0A3M0CGQ7"/>
<organism evidence="12 13">
    <name type="scientific">Eilatimonas milleporae</name>
    <dbReference type="NCBI Taxonomy" id="911205"/>
    <lineage>
        <taxon>Bacteria</taxon>
        <taxon>Pseudomonadati</taxon>
        <taxon>Pseudomonadota</taxon>
        <taxon>Alphaproteobacteria</taxon>
        <taxon>Kordiimonadales</taxon>
        <taxon>Kordiimonadaceae</taxon>
        <taxon>Eilatimonas</taxon>
    </lineage>
</organism>
<feature type="compositionally biased region" description="Low complexity" evidence="10">
    <location>
        <begin position="54"/>
        <end position="63"/>
    </location>
</feature>
<protein>
    <recommendedName>
        <fullName evidence="3 9">Biotin carboxyl carrier protein of acetyl-CoA carboxylase</fullName>
    </recommendedName>
</protein>
<comment type="pathway">
    <text evidence="2 9">Lipid metabolism; fatty acid biosynthesis.</text>
</comment>
<dbReference type="OrthoDB" id="9811735at2"/>
<keyword evidence="4 9" id="KW-0444">Lipid biosynthesis</keyword>
<dbReference type="PANTHER" id="PTHR45266">
    <property type="entry name" value="OXALOACETATE DECARBOXYLASE ALPHA CHAIN"/>
    <property type="match status" value="1"/>
</dbReference>
<gene>
    <name evidence="12" type="ORF">BXY39_1187</name>
</gene>
<dbReference type="InterPro" id="IPR050709">
    <property type="entry name" value="Biotin_Carboxyl_Carrier/Decarb"/>
</dbReference>
<dbReference type="CDD" id="cd06850">
    <property type="entry name" value="biotinyl_domain"/>
    <property type="match status" value="1"/>
</dbReference>